<protein>
    <recommendedName>
        <fullName evidence="4">NAD(P)-binding domain-containing protein</fullName>
    </recommendedName>
</protein>
<dbReference type="InterPro" id="IPR036291">
    <property type="entry name" value="NAD(P)-bd_dom_sf"/>
</dbReference>
<evidence type="ECO:0000313" key="5">
    <source>
        <dbReference type="EMBL" id="KAK3054172.1"/>
    </source>
</evidence>
<gene>
    <name evidence="5" type="ORF">LTR09_004950</name>
</gene>
<dbReference type="InterPro" id="IPR016040">
    <property type="entry name" value="NAD(P)-bd_dom"/>
</dbReference>
<dbReference type="Gene3D" id="3.40.50.720">
    <property type="entry name" value="NAD(P)-binding Rossmann-like Domain"/>
    <property type="match status" value="1"/>
</dbReference>
<dbReference type="EMBL" id="JAWDJX010000013">
    <property type="protein sequence ID" value="KAK3054172.1"/>
    <property type="molecule type" value="Genomic_DNA"/>
</dbReference>
<evidence type="ECO:0000256" key="3">
    <source>
        <dbReference type="ARBA" id="ARBA00038376"/>
    </source>
</evidence>
<reference evidence="5" key="1">
    <citation type="submission" date="2023-04" db="EMBL/GenBank/DDBJ databases">
        <title>Black Yeasts Isolated from many extreme environments.</title>
        <authorList>
            <person name="Coleine C."/>
            <person name="Stajich J.E."/>
            <person name="Selbmann L."/>
        </authorList>
    </citation>
    <scope>NUCLEOTIDE SEQUENCE</scope>
    <source>
        <strain evidence="5">CCFEE 5312</strain>
    </source>
</reference>
<dbReference type="PANTHER" id="PTHR15020">
    <property type="entry name" value="FLAVIN REDUCTASE-RELATED"/>
    <property type="match status" value="1"/>
</dbReference>
<evidence type="ECO:0000259" key="4">
    <source>
        <dbReference type="Pfam" id="PF13460"/>
    </source>
</evidence>
<evidence type="ECO:0000256" key="2">
    <source>
        <dbReference type="ARBA" id="ARBA00023033"/>
    </source>
</evidence>
<dbReference type="PANTHER" id="PTHR15020:SF37">
    <property type="entry name" value="OXIDOREDUCTASE MDPK"/>
    <property type="match status" value="1"/>
</dbReference>
<proteinExistence type="inferred from homology"/>
<name>A0AAJ0DHV1_9PEZI</name>
<organism evidence="5 6">
    <name type="scientific">Extremus antarcticus</name>
    <dbReference type="NCBI Taxonomy" id="702011"/>
    <lineage>
        <taxon>Eukaryota</taxon>
        <taxon>Fungi</taxon>
        <taxon>Dikarya</taxon>
        <taxon>Ascomycota</taxon>
        <taxon>Pezizomycotina</taxon>
        <taxon>Dothideomycetes</taxon>
        <taxon>Dothideomycetidae</taxon>
        <taxon>Mycosphaerellales</taxon>
        <taxon>Extremaceae</taxon>
        <taxon>Extremus</taxon>
    </lineage>
</organism>
<comment type="caution">
    <text evidence="5">The sequence shown here is derived from an EMBL/GenBank/DDBJ whole genome shotgun (WGS) entry which is preliminary data.</text>
</comment>
<evidence type="ECO:0000256" key="1">
    <source>
        <dbReference type="ARBA" id="ARBA00023002"/>
    </source>
</evidence>
<accession>A0AAJ0DHV1</accession>
<dbReference type="Proteomes" id="UP001271007">
    <property type="component" value="Unassembled WGS sequence"/>
</dbReference>
<evidence type="ECO:0000313" key="6">
    <source>
        <dbReference type="Proteomes" id="UP001271007"/>
    </source>
</evidence>
<feature type="domain" description="NAD(P)-binding" evidence="4">
    <location>
        <begin position="11"/>
        <end position="218"/>
    </location>
</feature>
<keyword evidence="1" id="KW-0560">Oxidoreductase</keyword>
<comment type="similarity">
    <text evidence="3">Belongs to the avfA family.</text>
</comment>
<dbReference type="Pfam" id="PF13460">
    <property type="entry name" value="NAD_binding_10"/>
    <property type="match status" value="1"/>
</dbReference>
<keyword evidence="2" id="KW-0503">Monooxygenase</keyword>
<dbReference type="GO" id="GO:0004497">
    <property type="term" value="F:monooxygenase activity"/>
    <property type="evidence" value="ECO:0007669"/>
    <property type="project" value="UniProtKB-KW"/>
</dbReference>
<dbReference type="AlphaFoldDB" id="A0AAJ0DHV1"/>
<sequence length="270" mass="29337">MASVGTYAVLGSTGNCGTALIQNLLEHPTARINAYCRNKSKLLRLLLGIKKEGGRVNIFEGSIQDEELLRSCVQDCRAVFLCTSTNDNVPGCHMAQDATAAVIKSLRHHNQQSSNEATKTLPTIVLLSSGTVDSKFSRNMPSALLWVLLRSASHVYNDIIQAQKLLQAEEEWLNALYVKPAMLSVDYQRGHALSLTDQDENPLSYLDLAAAMIEAANDDEGHYVGKDVSVVNTGGKAKFPAGTPMCILLGLISCWFPRLYPYLPANTGPG</sequence>
<keyword evidence="6" id="KW-1185">Reference proteome</keyword>
<dbReference type="SUPFAM" id="SSF51735">
    <property type="entry name" value="NAD(P)-binding Rossmann-fold domains"/>
    <property type="match status" value="1"/>
</dbReference>